<feature type="compositionally biased region" description="Low complexity" evidence="1">
    <location>
        <begin position="27"/>
        <end position="52"/>
    </location>
</feature>
<feature type="signal peptide" evidence="2">
    <location>
        <begin position="1"/>
        <end position="19"/>
    </location>
</feature>
<dbReference type="RefSeq" id="WP_050431582.1">
    <property type="nucleotide sequence ID" value="NZ_CP012159.1"/>
</dbReference>
<evidence type="ECO:0000256" key="1">
    <source>
        <dbReference type="SAM" id="MobiDB-lite"/>
    </source>
</evidence>
<proteinExistence type="predicted"/>
<protein>
    <submittedName>
        <fullName evidence="3">Uncharacterized protein</fullName>
    </submittedName>
</protein>
<gene>
    <name evidence="3" type="ORF">CMC5_036590</name>
</gene>
<dbReference type="Proteomes" id="UP000067626">
    <property type="component" value="Chromosome"/>
</dbReference>
<reference evidence="3 4" key="1">
    <citation type="submission" date="2015-07" db="EMBL/GenBank/DDBJ databases">
        <title>Genome analysis of myxobacterium Chondromyces crocatus Cm c5 reveals a high potential for natural compound synthesis and the genetic basis for the loss of fruiting body formation.</title>
        <authorList>
            <person name="Zaburannyi N."/>
            <person name="Bunk B."/>
            <person name="Maier J."/>
            <person name="Overmann J."/>
            <person name="Mueller R."/>
        </authorList>
    </citation>
    <scope>NUCLEOTIDE SEQUENCE [LARGE SCALE GENOMIC DNA]</scope>
    <source>
        <strain evidence="3 4">Cm c5</strain>
    </source>
</reference>
<dbReference type="EMBL" id="CP012159">
    <property type="protein sequence ID" value="AKT39512.1"/>
    <property type="molecule type" value="Genomic_DNA"/>
</dbReference>
<feature type="region of interest" description="Disordered" evidence="1">
    <location>
        <begin position="27"/>
        <end position="56"/>
    </location>
</feature>
<organism evidence="3 4">
    <name type="scientific">Chondromyces crocatus</name>
    <dbReference type="NCBI Taxonomy" id="52"/>
    <lineage>
        <taxon>Bacteria</taxon>
        <taxon>Pseudomonadati</taxon>
        <taxon>Myxococcota</taxon>
        <taxon>Polyangia</taxon>
        <taxon>Polyangiales</taxon>
        <taxon>Polyangiaceae</taxon>
        <taxon>Chondromyces</taxon>
    </lineage>
</organism>
<name>A0A0K1EFP1_CHOCO</name>
<dbReference type="AlphaFoldDB" id="A0A0K1EFP1"/>
<sequence length="142" mass="14773">MSVPGLVLPVLVSALFVLGCNTPNDAPSSGAPSGSAASSPSGSAASPVAKGSTTAEETAVREAFLRYREALIARKGDEAVALVTTKTIAHYDAMRLAALRMPAAEVRARPLMDLMFILSLRARSPKEELLRSTGAPARFCSS</sequence>
<feature type="chain" id="PRO_5005459371" evidence="2">
    <location>
        <begin position="20"/>
        <end position="142"/>
    </location>
</feature>
<keyword evidence="2" id="KW-0732">Signal</keyword>
<evidence type="ECO:0000313" key="4">
    <source>
        <dbReference type="Proteomes" id="UP000067626"/>
    </source>
</evidence>
<dbReference type="KEGG" id="ccro:CMC5_036590"/>
<evidence type="ECO:0000313" key="3">
    <source>
        <dbReference type="EMBL" id="AKT39512.1"/>
    </source>
</evidence>
<keyword evidence="4" id="KW-1185">Reference proteome</keyword>
<accession>A0A0K1EFP1</accession>
<evidence type="ECO:0000256" key="2">
    <source>
        <dbReference type="SAM" id="SignalP"/>
    </source>
</evidence>
<dbReference type="STRING" id="52.CMC5_036590"/>